<dbReference type="GO" id="GO:0016020">
    <property type="term" value="C:membrane"/>
    <property type="evidence" value="ECO:0007669"/>
    <property type="project" value="UniProtKB-SubCell"/>
</dbReference>
<dbReference type="GeneID" id="25312432"/>
<dbReference type="GO" id="GO:0071944">
    <property type="term" value="C:cell periphery"/>
    <property type="evidence" value="ECO:0007669"/>
    <property type="project" value="UniProtKB-ARBA"/>
</dbReference>
<dbReference type="RefSeq" id="XP_013332185.1">
    <property type="nucleotide sequence ID" value="XM_013476731.1"/>
</dbReference>
<evidence type="ECO:0000256" key="2">
    <source>
        <dbReference type="ARBA" id="ARBA00022692"/>
    </source>
</evidence>
<dbReference type="Proteomes" id="UP000053958">
    <property type="component" value="Unassembled WGS sequence"/>
</dbReference>
<feature type="region of interest" description="Disordered" evidence="5">
    <location>
        <begin position="204"/>
        <end position="255"/>
    </location>
</feature>
<evidence type="ECO:0000256" key="4">
    <source>
        <dbReference type="ARBA" id="ARBA00023136"/>
    </source>
</evidence>
<sequence>MRVRLARQINTCTEGLQYYTCLKGPYIGCCSVDPCDTGICPDDNEQPPTTVTETLEPITSFLASSITTVSFVTTNSTVTVSPTTSVLDSITSVTTVVITTSAPSQTPPPSSFPVYDNNNGVDIGSVIGSVIGVTVIALLLLCCCRRKKLGQRFPLSAWRSARHEEVMVDTQPVGTGPENGFIVPRGGGDPFAEFGGRHRSVKVEPVESYSDNNATKLENGTEASQGLGSPGVTETGFHSLRTSGGRSGSNLQEECLPSSRAELPGTIAQMPELPDVPSPHVPAELSATPERSLINIPAQRRVNYNSLDEEEAIRNDEPPSVTTSDGVILQANMNSFFNEDASVGNSAHQGHIWNFMQYDTDAETSSLAGKSRQSRDIANKSPTTPQMDISSPTIETEQAGRNHTVSSNSHVSETSPVAPQISISPPLPTLEEESGTLKTRAQSELEVDINRTGTVG</sequence>
<dbReference type="PANTHER" id="PTHR15549:SF6">
    <property type="entry name" value="MID2 DOMAIN-CONTAINING PROTEIN"/>
    <property type="match status" value="1"/>
</dbReference>
<evidence type="ECO:0000313" key="7">
    <source>
        <dbReference type="EMBL" id="KKA25573.1"/>
    </source>
</evidence>
<gene>
    <name evidence="7" type="ORF">T310_0378</name>
</gene>
<feature type="transmembrane region" description="Helical" evidence="6">
    <location>
        <begin position="123"/>
        <end position="144"/>
    </location>
</feature>
<accession>A0A0F4Z6R6</accession>
<reference evidence="7 8" key="1">
    <citation type="submission" date="2015-04" db="EMBL/GenBank/DDBJ databases">
        <authorList>
            <person name="Heijne W.H."/>
            <person name="Fedorova N.D."/>
            <person name="Nierman W.C."/>
            <person name="Vollebregt A.W."/>
            <person name="Zhao Z."/>
            <person name="Wu L."/>
            <person name="Kumar M."/>
            <person name="Stam H."/>
            <person name="van den Berg M.A."/>
            <person name="Pel H.J."/>
        </authorList>
    </citation>
    <scope>NUCLEOTIDE SEQUENCE [LARGE SCALE GENOMIC DNA]</scope>
    <source>
        <strain evidence="7 8">CBS 393.64</strain>
    </source>
</reference>
<dbReference type="PANTHER" id="PTHR15549">
    <property type="entry name" value="PAIRED IMMUNOGLOBULIN-LIKE TYPE 2 RECEPTOR"/>
    <property type="match status" value="1"/>
</dbReference>
<organism evidence="7 8">
    <name type="scientific">Rasamsonia emersonii (strain ATCC 16479 / CBS 393.64 / IMI 116815)</name>
    <dbReference type="NCBI Taxonomy" id="1408163"/>
    <lineage>
        <taxon>Eukaryota</taxon>
        <taxon>Fungi</taxon>
        <taxon>Dikarya</taxon>
        <taxon>Ascomycota</taxon>
        <taxon>Pezizomycotina</taxon>
        <taxon>Eurotiomycetes</taxon>
        <taxon>Eurotiomycetidae</taxon>
        <taxon>Eurotiales</taxon>
        <taxon>Trichocomaceae</taxon>
        <taxon>Rasamsonia</taxon>
    </lineage>
</organism>
<feature type="compositionally biased region" description="Polar residues" evidence="5">
    <location>
        <begin position="380"/>
        <end position="423"/>
    </location>
</feature>
<feature type="compositionally biased region" description="Polar residues" evidence="5">
    <location>
        <begin position="209"/>
        <end position="227"/>
    </location>
</feature>
<keyword evidence="2 6" id="KW-0812">Transmembrane</keyword>
<keyword evidence="4 6" id="KW-0472">Membrane</keyword>
<feature type="region of interest" description="Disordered" evidence="5">
    <location>
        <begin position="364"/>
        <end position="456"/>
    </location>
</feature>
<protein>
    <submittedName>
        <fullName evidence="7">Uncharacterized protein</fullName>
    </submittedName>
</protein>
<dbReference type="AlphaFoldDB" id="A0A0F4Z6R6"/>
<evidence type="ECO:0000256" key="5">
    <source>
        <dbReference type="SAM" id="MobiDB-lite"/>
    </source>
</evidence>
<feature type="compositionally biased region" description="Polar residues" evidence="5">
    <location>
        <begin position="240"/>
        <end position="252"/>
    </location>
</feature>
<comment type="caution">
    <text evidence="7">The sequence shown here is derived from an EMBL/GenBank/DDBJ whole genome shotgun (WGS) entry which is preliminary data.</text>
</comment>
<name>A0A0F4Z6R6_RASE3</name>
<dbReference type="OrthoDB" id="5431298at2759"/>
<keyword evidence="8" id="KW-1185">Reference proteome</keyword>
<dbReference type="InterPro" id="IPR051694">
    <property type="entry name" value="Immunoregulatory_rcpt-like"/>
</dbReference>
<comment type="subcellular location">
    <subcellularLocation>
        <location evidence="1">Membrane</location>
        <topology evidence="1">Single-pass membrane protein</topology>
    </subcellularLocation>
</comment>
<evidence type="ECO:0000256" key="6">
    <source>
        <dbReference type="SAM" id="Phobius"/>
    </source>
</evidence>
<keyword evidence="3 6" id="KW-1133">Transmembrane helix</keyword>
<proteinExistence type="predicted"/>
<evidence type="ECO:0000256" key="3">
    <source>
        <dbReference type="ARBA" id="ARBA00022989"/>
    </source>
</evidence>
<dbReference type="EMBL" id="LASV01000017">
    <property type="protein sequence ID" value="KKA25573.1"/>
    <property type="molecule type" value="Genomic_DNA"/>
</dbReference>
<evidence type="ECO:0000256" key="1">
    <source>
        <dbReference type="ARBA" id="ARBA00004167"/>
    </source>
</evidence>
<evidence type="ECO:0000313" key="8">
    <source>
        <dbReference type="Proteomes" id="UP000053958"/>
    </source>
</evidence>